<proteinExistence type="predicted"/>
<name>A0A3A1UA31_9MICO</name>
<sequence>MVGRVVLWAIAITALVVVAAPFLLWWWLSSPAPTPSADDAGVTSSLREIAYTLRNDRVRASVDRGASTTKVAAVLGVPSMSRAEVRATADPGGGGLVLIGVHRVGASGVAVDLVQSVVTRGQSSGFFAREGRPWVGCYRVELPVLAIDATTWTALDIT</sequence>
<accession>A0A3A1UA31</accession>
<comment type="caution">
    <text evidence="2">The sequence shown here is derived from an EMBL/GenBank/DDBJ whole genome shotgun (WGS) entry which is preliminary data.</text>
</comment>
<keyword evidence="1" id="KW-0472">Membrane</keyword>
<reference evidence="3" key="1">
    <citation type="submission" date="2018-09" db="EMBL/GenBank/DDBJ databases">
        <authorList>
            <person name="Kim I."/>
        </authorList>
    </citation>
    <scope>NUCLEOTIDE SEQUENCE [LARGE SCALE GENOMIC DNA]</scope>
    <source>
        <strain evidence="3">DD4a</strain>
    </source>
</reference>
<feature type="transmembrane region" description="Helical" evidence="1">
    <location>
        <begin position="7"/>
        <end position="28"/>
    </location>
</feature>
<evidence type="ECO:0000313" key="2">
    <source>
        <dbReference type="EMBL" id="RIX31089.1"/>
    </source>
</evidence>
<evidence type="ECO:0000313" key="3">
    <source>
        <dbReference type="Proteomes" id="UP000265742"/>
    </source>
</evidence>
<dbReference type="AlphaFoldDB" id="A0A3A1UA31"/>
<evidence type="ECO:0000256" key="1">
    <source>
        <dbReference type="SAM" id="Phobius"/>
    </source>
</evidence>
<gene>
    <name evidence="2" type="ORF">D1781_06885</name>
</gene>
<keyword evidence="3" id="KW-1185">Reference proteome</keyword>
<organism evidence="2 3">
    <name type="scientific">Amnibacterium setariae</name>
    <dbReference type="NCBI Taxonomy" id="2306585"/>
    <lineage>
        <taxon>Bacteria</taxon>
        <taxon>Bacillati</taxon>
        <taxon>Actinomycetota</taxon>
        <taxon>Actinomycetes</taxon>
        <taxon>Micrococcales</taxon>
        <taxon>Microbacteriaceae</taxon>
        <taxon>Amnibacterium</taxon>
    </lineage>
</organism>
<keyword evidence="1" id="KW-1133">Transmembrane helix</keyword>
<protein>
    <submittedName>
        <fullName evidence="2">Uncharacterized protein</fullName>
    </submittedName>
</protein>
<dbReference type="Proteomes" id="UP000265742">
    <property type="component" value="Unassembled WGS sequence"/>
</dbReference>
<keyword evidence="1" id="KW-0812">Transmembrane</keyword>
<dbReference type="EMBL" id="QXTG01000001">
    <property type="protein sequence ID" value="RIX31089.1"/>
    <property type="molecule type" value="Genomic_DNA"/>
</dbReference>